<dbReference type="Proteomes" id="UP000600171">
    <property type="component" value="Unassembled WGS sequence"/>
</dbReference>
<dbReference type="Gene3D" id="3.40.50.2300">
    <property type="match status" value="1"/>
</dbReference>
<evidence type="ECO:0000259" key="1">
    <source>
        <dbReference type="SMART" id="SM00226"/>
    </source>
</evidence>
<proteinExistence type="predicted"/>
<dbReference type="PANTHER" id="PTHR11717">
    <property type="entry name" value="LOW MOLECULAR WEIGHT PROTEIN TYROSINE PHOSPHATASE"/>
    <property type="match status" value="1"/>
</dbReference>
<evidence type="ECO:0000313" key="2">
    <source>
        <dbReference type="EMBL" id="GGH62932.1"/>
    </source>
</evidence>
<keyword evidence="3" id="KW-1185">Reference proteome</keyword>
<name>A0A917MTJ5_9MICC</name>
<dbReference type="InterPro" id="IPR023485">
    <property type="entry name" value="Ptyr_pPase"/>
</dbReference>
<feature type="domain" description="Phosphotyrosine protein phosphatase I" evidence="1">
    <location>
        <begin position="28"/>
        <end position="193"/>
    </location>
</feature>
<dbReference type="PANTHER" id="PTHR11717:SF31">
    <property type="entry name" value="LOW MOLECULAR WEIGHT PROTEIN-TYROSINE-PHOSPHATASE ETP-RELATED"/>
    <property type="match status" value="1"/>
</dbReference>
<dbReference type="SMART" id="SM00226">
    <property type="entry name" value="LMWPc"/>
    <property type="match status" value="1"/>
</dbReference>
<dbReference type="EMBL" id="BMDC01000002">
    <property type="protein sequence ID" value="GGH62932.1"/>
    <property type="molecule type" value="Genomic_DNA"/>
</dbReference>
<evidence type="ECO:0000313" key="3">
    <source>
        <dbReference type="Proteomes" id="UP000600171"/>
    </source>
</evidence>
<dbReference type="Pfam" id="PF01451">
    <property type="entry name" value="LMWPc"/>
    <property type="match status" value="1"/>
</dbReference>
<dbReference type="InterPro" id="IPR036196">
    <property type="entry name" value="Ptyr_pPase_sf"/>
</dbReference>
<reference evidence="2 3" key="1">
    <citation type="journal article" date="2014" name="Int. J. Syst. Evol. Microbiol.">
        <title>Complete genome sequence of Corynebacterium casei LMG S-19264T (=DSM 44701T), isolated from a smear-ripened cheese.</title>
        <authorList>
            <consortium name="US DOE Joint Genome Institute (JGI-PGF)"/>
            <person name="Walter F."/>
            <person name="Albersmeier A."/>
            <person name="Kalinowski J."/>
            <person name="Ruckert C."/>
        </authorList>
    </citation>
    <scope>NUCLEOTIDE SEQUENCE [LARGE SCALE GENOMIC DNA]</scope>
    <source>
        <strain evidence="2 3">CCM 8669</strain>
    </source>
</reference>
<dbReference type="InterPro" id="IPR050438">
    <property type="entry name" value="LMW_PTPase"/>
</dbReference>
<comment type="caution">
    <text evidence="2">The sequence shown here is derived from an EMBL/GenBank/DDBJ whole genome shotgun (WGS) entry which is preliminary data.</text>
</comment>
<dbReference type="RefSeq" id="WP_188359625.1">
    <property type="nucleotide sequence ID" value="NZ_BMDC01000002.1"/>
</dbReference>
<dbReference type="GO" id="GO:0004725">
    <property type="term" value="F:protein tyrosine phosphatase activity"/>
    <property type="evidence" value="ECO:0007669"/>
    <property type="project" value="TreeGrafter"/>
</dbReference>
<organism evidence="2 3">
    <name type="scientific">Rothia aerolata</name>
    <dbReference type="NCBI Taxonomy" id="1812262"/>
    <lineage>
        <taxon>Bacteria</taxon>
        <taxon>Bacillati</taxon>
        <taxon>Actinomycetota</taxon>
        <taxon>Actinomycetes</taxon>
        <taxon>Micrococcales</taxon>
        <taxon>Micrococcaceae</taxon>
        <taxon>Rothia</taxon>
    </lineage>
</organism>
<sequence>MSHFNVKSLLKLRSLKSQSASVEATDSHKILFVCTGNIARSASAEYLAKQMIPQESSWTFDSAGIGAVVGAPVAPFVDEELSSRGVDFSGHRAKQLTKHMVAESALVLVMEKEQLDWIVREWPQYRNRVHLLKQMARLRQGAGRRVDPVSYMGQQDDAPLDEDTIADPYRQGADAARQAVSEIESALKVVIPWLGS</sequence>
<accession>A0A917MTJ5</accession>
<dbReference type="AlphaFoldDB" id="A0A917MTJ5"/>
<protein>
    <submittedName>
        <fullName evidence="2">Protein-tyrosine-phosphatase</fullName>
    </submittedName>
</protein>
<dbReference type="SUPFAM" id="SSF52788">
    <property type="entry name" value="Phosphotyrosine protein phosphatases I"/>
    <property type="match status" value="1"/>
</dbReference>
<gene>
    <name evidence="2" type="ORF">GCM10007359_13690</name>
</gene>